<dbReference type="EMBL" id="JAPTSV010000002">
    <property type="protein sequence ID" value="KAJ1530770.1"/>
    <property type="molecule type" value="Genomic_DNA"/>
</dbReference>
<gene>
    <name evidence="2" type="ORF">ONE63_005623</name>
</gene>
<evidence type="ECO:0000313" key="2">
    <source>
        <dbReference type="EMBL" id="KAJ1530770.1"/>
    </source>
</evidence>
<feature type="compositionally biased region" description="Basic and acidic residues" evidence="1">
    <location>
        <begin position="234"/>
        <end position="243"/>
    </location>
</feature>
<feature type="compositionally biased region" description="Polar residues" evidence="1">
    <location>
        <begin position="65"/>
        <end position="80"/>
    </location>
</feature>
<keyword evidence="3" id="KW-1185">Reference proteome</keyword>
<organism evidence="2 3">
    <name type="scientific">Megalurothrips usitatus</name>
    <name type="common">bean blossom thrips</name>
    <dbReference type="NCBI Taxonomy" id="439358"/>
    <lineage>
        <taxon>Eukaryota</taxon>
        <taxon>Metazoa</taxon>
        <taxon>Ecdysozoa</taxon>
        <taxon>Arthropoda</taxon>
        <taxon>Hexapoda</taxon>
        <taxon>Insecta</taxon>
        <taxon>Pterygota</taxon>
        <taxon>Neoptera</taxon>
        <taxon>Paraneoptera</taxon>
        <taxon>Thysanoptera</taxon>
        <taxon>Terebrantia</taxon>
        <taxon>Thripoidea</taxon>
        <taxon>Thripidae</taxon>
        <taxon>Megalurothrips</taxon>
    </lineage>
</organism>
<protein>
    <submittedName>
        <fullName evidence="2">Uncharacterized protein</fullName>
    </submittedName>
</protein>
<name>A0AAV7XX57_9NEOP</name>
<feature type="compositionally biased region" description="Basic residues" evidence="1">
    <location>
        <begin position="125"/>
        <end position="146"/>
    </location>
</feature>
<evidence type="ECO:0000313" key="3">
    <source>
        <dbReference type="Proteomes" id="UP001075354"/>
    </source>
</evidence>
<accession>A0AAV7XX57</accession>
<evidence type="ECO:0000256" key="1">
    <source>
        <dbReference type="SAM" id="MobiDB-lite"/>
    </source>
</evidence>
<dbReference type="AlphaFoldDB" id="A0AAV7XX57"/>
<feature type="region of interest" description="Disordered" evidence="1">
    <location>
        <begin position="175"/>
        <end position="256"/>
    </location>
</feature>
<reference evidence="2" key="1">
    <citation type="submission" date="2022-12" db="EMBL/GenBank/DDBJ databases">
        <title>Chromosome-level genome assembly of the bean flower thrips Megalurothrips usitatus.</title>
        <authorList>
            <person name="Ma L."/>
            <person name="Liu Q."/>
            <person name="Li H."/>
            <person name="Cai W."/>
        </authorList>
    </citation>
    <scope>NUCLEOTIDE SEQUENCE</scope>
    <source>
        <strain evidence="2">Cailab_2022a</strain>
    </source>
</reference>
<feature type="compositionally biased region" description="Basic and acidic residues" evidence="1">
    <location>
        <begin position="102"/>
        <end position="114"/>
    </location>
</feature>
<feature type="region of interest" description="Disordered" evidence="1">
    <location>
        <begin position="44"/>
        <end position="161"/>
    </location>
</feature>
<sequence>MIMQRHHHPAMHHMLHPHLQYRPPFPIKNHHHNNNNNNNLKAAAATTAQPTSGPRHSIDAILGLHSSNSPRPSQRLTPDSCTGGESGGENSCHSDAASPSDLRCRLSDEEHDNSGNDGNSGGAGGRRRRRRRRQRRVPRQRRRRLHVRQEETPAEPHHLHHLPAARAGAGLREEPLPGRVLQGGAGREGQPARGPRPGQYQSAGRSRAGSPWPPAALRDDTPRAAGRQRGRGRGRGEGGRGCERGAGAEIDFSLIV</sequence>
<dbReference type="Proteomes" id="UP001075354">
    <property type="component" value="Chromosome 2"/>
</dbReference>
<comment type="caution">
    <text evidence="2">The sequence shown here is derived from an EMBL/GenBank/DDBJ whole genome shotgun (WGS) entry which is preliminary data.</text>
</comment>
<proteinExistence type="predicted"/>
<feature type="compositionally biased region" description="Basic and acidic residues" evidence="1">
    <location>
        <begin position="147"/>
        <end position="157"/>
    </location>
</feature>